<dbReference type="InterPro" id="IPR051534">
    <property type="entry name" value="CBASS_pafABC_assoc_protein"/>
</dbReference>
<keyword evidence="1" id="KW-0805">Transcription regulation</keyword>
<name>A0A1G7DNV2_9ACTN</name>
<dbReference type="PROSITE" id="PS51000">
    <property type="entry name" value="HTH_DEOR_2"/>
    <property type="match status" value="1"/>
</dbReference>
<dbReference type="PANTHER" id="PTHR34580:SF1">
    <property type="entry name" value="PROTEIN PAFC"/>
    <property type="match status" value="1"/>
</dbReference>
<evidence type="ECO:0000259" key="3">
    <source>
        <dbReference type="PROSITE" id="PS51000"/>
    </source>
</evidence>
<gene>
    <name evidence="4" type="ORF">SAMN05216270_1276</name>
</gene>
<accession>A0A1G7DNV2</accession>
<dbReference type="Pfam" id="PF13280">
    <property type="entry name" value="WYL"/>
    <property type="match status" value="1"/>
</dbReference>
<evidence type="ECO:0000313" key="4">
    <source>
        <dbReference type="EMBL" id="SDE53161.1"/>
    </source>
</evidence>
<keyword evidence="4" id="KW-0238">DNA-binding</keyword>
<organism evidence="4 5">
    <name type="scientific">Glycomyces harbinensis</name>
    <dbReference type="NCBI Taxonomy" id="58114"/>
    <lineage>
        <taxon>Bacteria</taxon>
        <taxon>Bacillati</taxon>
        <taxon>Actinomycetota</taxon>
        <taxon>Actinomycetes</taxon>
        <taxon>Glycomycetales</taxon>
        <taxon>Glycomycetaceae</taxon>
        <taxon>Glycomyces</taxon>
    </lineage>
</organism>
<dbReference type="GO" id="GO:0003677">
    <property type="term" value="F:DNA binding"/>
    <property type="evidence" value="ECO:0007669"/>
    <property type="project" value="UniProtKB-KW"/>
</dbReference>
<dbReference type="AlphaFoldDB" id="A0A1G7DNV2"/>
<feature type="domain" description="HTH deoR-type" evidence="3">
    <location>
        <begin position="2"/>
        <end position="75"/>
    </location>
</feature>
<keyword evidence="2" id="KW-0804">Transcription</keyword>
<dbReference type="InterPro" id="IPR036390">
    <property type="entry name" value="WH_DNA-bd_sf"/>
</dbReference>
<dbReference type="Pfam" id="PF25583">
    <property type="entry name" value="WCX"/>
    <property type="match status" value="1"/>
</dbReference>
<evidence type="ECO:0000313" key="5">
    <source>
        <dbReference type="Proteomes" id="UP000198949"/>
    </source>
</evidence>
<dbReference type="PIRSF" id="PIRSF016838">
    <property type="entry name" value="PafC"/>
    <property type="match status" value="1"/>
</dbReference>
<dbReference type="SUPFAM" id="SSF46785">
    <property type="entry name" value="Winged helix' DNA-binding domain"/>
    <property type="match status" value="1"/>
</dbReference>
<evidence type="ECO:0000256" key="2">
    <source>
        <dbReference type="ARBA" id="ARBA00023163"/>
    </source>
</evidence>
<dbReference type="InterPro" id="IPR036388">
    <property type="entry name" value="WH-like_DNA-bd_sf"/>
</dbReference>
<evidence type="ECO:0000256" key="1">
    <source>
        <dbReference type="ARBA" id="ARBA00023015"/>
    </source>
</evidence>
<dbReference type="GO" id="GO:0003700">
    <property type="term" value="F:DNA-binding transcription factor activity"/>
    <property type="evidence" value="ECO:0007669"/>
    <property type="project" value="InterPro"/>
</dbReference>
<proteinExistence type="predicted"/>
<dbReference type="InterPro" id="IPR057727">
    <property type="entry name" value="WCX_dom"/>
</dbReference>
<dbReference type="Pfam" id="PF08279">
    <property type="entry name" value="HTH_11"/>
    <property type="match status" value="1"/>
</dbReference>
<dbReference type="RefSeq" id="WP_091040609.1">
    <property type="nucleotide sequence ID" value="NZ_FNAD01000027.1"/>
</dbReference>
<dbReference type="OrthoDB" id="3171994at2"/>
<dbReference type="InterPro" id="IPR013196">
    <property type="entry name" value="HTH_11"/>
</dbReference>
<dbReference type="Gene3D" id="1.10.10.10">
    <property type="entry name" value="Winged helix-like DNA-binding domain superfamily/Winged helix DNA-binding domain"/>
    <property type="match status" value="1"/>
</dbReference>
<dbReference type="InterPro" id="IPR026881">
    <property type="entry name" value="WYL_dom"/>
</dbReference>
<dbReference type="PANTHER" id="PTHR34580">
    <property type="match status" value="1"/>
</dbReference>
<reference evidence="5" key="1">
    <citation type="submission" date="2016-10" db="EMBL/GenBank/DDBJ databases">
        <authorList>
            <person name="Varghese N."/>
            <person name="Submissions S."/>
        </authorList>
    </citation>
    <scope>NUCLEOTIDE SEQUENCE [LARGE SCALE GENOMIC DNA]</scope>
    <source>
        <strain evidence="5">CGMCC 4.3516</strain>
    </source>
</reference>
<dbReference type="InterPro" id="IPR028349">
    <property type="entry name" value="PafC-like"/>
</dbReference>
<sequence length="321" mass="35393">MRAGRLVSMLLLLQQRGRMTAERLSAELGVSVRTVYRDAEALGAAGIPIYGEPGHEGGYRLLEGYRTRLTGLTDAEAEVLVLAGVPEAAADLGLQAELAALELKLAAALPPGHRERAERARRVFHLDVAGWFQRADPVPLLSTVAGAAFRQQRLRVRYERWAKPKLVERDLSPLGLVLKGGKWYLVALADGAEPRTYKVANLRSAEMTEERFERPADFELADWWSRHLGDFDERRYPVRATVRFSPEAVEQAPDYLDAKVVDAIDAGQTDADGWTVAVIPIESDDHAARHLLLLGGVEVLEPVSLRGLIRSRAQEAAALHS</sequence>
<dbReference type="PROSITE" id="PS52050">
    <property type="entry name" value="WYL"/>
    <property type="match status" value="1"/>
</dbReference>
<keyword evidence="5" id="KW-1185">Reference proteome</keyword>
<dbReference type="STRING" id="58114.SAMN05216270_1276"/>
<dbReference type="EMBL" id="FNAD01000027">
    <property type="protein sequence ID" value="SDE53161.1"/>
    <property type="molecule type" value="Genomic_DNA"/>
</dbReference>
<dbReference type="InterPro" id="IPR001034">
    <property type="entry name" value="DeoR_HTH"/>
</dbReference>
<dbReference type="Proteomes" id="UP000198949">
    <property type="component" value="Unassembled WGS sequence"/>
</dbReference>
<protein>
    <submittedName>
        <fullName evidence="4">Predicted DNA-binding transcriptional regulator YafY, contains an HTH and WYL domains</fullName>
    </submittedName>
</protein>